<dbReference type="Proteomes" id="UP001301140">
    <property type="component" value="Unassembled WGS sequence"/>
</dbReference>
<keyword evidence="1" id="KW-0812">Transmembrane</keyword>
<feature type="transmembrane region" description="Helical" evidence="1">
    <location>
        <begin position="170"/>
        <end position="194"/>
    </location>
</feature>
<name>A0AAP3UY88_9PROT</name>
<feature type="transmembrane region" description="Helical" evidence="1">
    <location>
        <begin position="37"/>
        <end position="55"/>
    </location>
</feature>
<evidence type="ECO:0008006" key="4">
    <source>
        <dbReference type="Google" id="ProtNLM"/>
    </source>
</evidence>
<feature type="transmembrane region" description="Helical" evidence="1">
    <location>
        <begin position="6"/>
        <end position="30"/>
    </location>
</feature>
<proteinExistence type="predicted"/>
<evidence type="ECO:0000256" key="1">
    <source>
        <dbReference type="SAM" id="Phobius"/>
    </source>
</evidence>
<keyword evidence="3" id="KW-1185">Reference proteome</keyword>
<feature type="transmembrane region" description="Helical" evidence="1">
    <location>
        <begin position="232"/>
        <end position="251"/>
    </location>
</feature>
<dbReference type="EMBL" id="JARGEQ010000001">
    <property type="protein sequence ID" value="MDF1584876.1"/>
    <property type="molecule type" value="Genomic_DNA"/>
</dbReference>
<organism evidence="2 3">
    <name type="scientific">Marinimicrococcus flavescens</name>
    <dbReference type="NCBI Taxonomy" id="3031815"/>
    <lineage>
        <taxon>Bacteria</taxon>
        <taxon>Pseudomonadati</taxon>
        <taxon>Pseudomonadota</taxon>
        <taxon>Alphaproteobacteria</taxon>
        <taxon>Geminicoccales</taxon>
        <taxon>Geminicoccaceae</taxon>
        <taxon>Marinimicrococcus</taxon>
    </lineage>
</organism>
<evidence type="ECO:0000313" key="2">
    <source>
        <dbReference type="EMBL" id="MDF1584876.1"/>
    </source>
</evidence>
<evidence type="ECO:0000313" key="3">
    <source>
        <dbReference type="Proteomes" id="UP001301140"/>
    </source>
</evidence>
<gene>
    <name evidence="2" type="ORF">PZ740_00580</name>
</gene>
<feature type="transmembrane region" description="Helical" evidence="1">
    <location>
        <begin position="129"/>
        <end position="149"/>
    </location>
</feature>
<feature type="transmembrane region" description="Helical" evidence="1">
    <location>
        <begin position="200"/>
        <end position="220"/>
    </location>
</feature>
<comment type="caution">
    <text evidence="2">The sequence shown here is derived from an EMBL/GenBank/DDBJ whole genome shotgun (WGS) entry which is preliminary data.</text>
</comment>
<protein>
    <recommendedName>
        <fullName evidence="4">ZIP family zinc transporter</fullName>
    </recommendedName>
</protein>
<dbReference type="AlphaFoldDB" id="A0AAP3UY88"/>
<sequence>MSAIAMPLVAALWGLAAGSALLFGAALGYLLPIPQRVVAAVMAFGSGVLVSALAFELMDEAVRHDGLWSTSIGFLAGGLAFTLANRQLCAWGARHRKRSGTQQPAAGEGAALAIALGAVLDGIPESVVIGVGLLEGGGVSLVTVAAVWLSNLPEGMSSAAGMRKAGRGAAYVFGLWGGITLLTGVAAMAGFTLFDGLPPAAVAATMAVAAGAILAMIADTMIPEAFEVTHDFTGLVTVAGFLCAFVLSRLAG</sequence>
<accession>A0AAP3UY88</accession>
<feature type="transmembrane region" description="Helical" evidence="1">
    <location>
        <begin position="67"/>
        <end position="84"/>
    </location>
</feature>
<keyword evidence="1" id="KW-1133">Transmembrane helix</keyword>
<reference evidence="2 3" key="1">
    <citation type="submission" date="2023-03" db="EMBL/GenBank/DDBJ databases">
        <title>YIM 152171 draft genome.</title>
        <authorList>
            <person name="Yang Z."/>
        </authorList>
    </citation>
    <scope>NUCLEOTIDE SEQUENCE [LARGE SCALE GENOMIC DNA]</scope>
    <source>
        <strain evidence="2 3">YIM 152171</strain>
    </source>
</reference>
<keyword evidence="1" id="KW-0472">Membrane</keyword>